<dbReference type="InterPro" id="IPR052024">
    <property type="entry name" value="Methanogen_methyltrans"/>
</dbReference>
<dbReference type="OrthoDB" id="7375127at2"/>
<dbReference type="PANTHER" id="PTHR47099">
    <property type="entry name" value="METHYLCOBAMIDE:COM METHYLTRANSFERASE MTBA"/>
    <property type="match status" value="1"/>
</dbReference>
<dbReference type="GO" id="GO:0006779">
    <property type="term" value="P:porphyrin-containing compound biosynthetic process"/>
    <property type="evidence" value="ECO:0007669"/>
    <property type="project" value="InterPro"/>
</dbReference>
<evidence type="ECO:0000259" key="1">
    <source>
        <dbReference type="Pfam" id="PF01208"/>
    </source>
</evidence>
<keyword evidence="5" id="KW-1185">Reference proteome</keyword>
<evidence type="ECO:0000313" key="2">
    <source>
        <dbReference type="EMBL" id="EOH74294.1"/>
    </source>
</evidence>
<dbReference type="Pfam" id="PF01208">
    <property type="entry name" value="URO-D"/>
    <property type="match status" value="1"/>
</dbReference>
<dbReference type="Gene3D" id="3.20.20.210">
    <property type="match status" value="1"/>
</dbReference>
<dbReference type="PATRIC" id="fig|1158601.3.peg.3336"/>
<dbReference type="InterPro" id="IPR038071">
    <property type="entry name" value="UROD/MetE-like_sf"/>
</dbReference>
<accession>R2RE77</accession>
<dbReference type="PANTHER" id="PTHR47099:SF1">
    <property type="entry name" value="METHYLCOBAMIDE:COM METHYLTRANSFERASE MTBA"/>
    <property type="match status" value="1"/>
</dbReference>
<sequence length="327" mass="36588">MTKKELVLRALNQEKVERVPVGFWFHFLEKPEEAAPNEVTIQQNIAGHRKFIEEFQPDFVKLMSDGYFYYPNKAIQQVEEVSDLKEFQSIGEEHSWNQGQVDLINQQTNQFVEEIAAFYNIFAPATYLKWQLPGGEKQFIDLLAEAPDLVAKALGIIADDLVNLVTRILTETAIDGIYLSVQNVQDERVSRELYQDFIQPSERKVLEAANAAGGQNILHICGYEGAKNDLHLYQDYPAAAVNWAVGPEGVSLAEGQKFFNKTVIGGFENSSQGLLYRGKPTKIQAAVNALLEEAGTTGIILGADCTVPNDIPLRNLELVRQAAKRFV</sequence>
<dbReference type="EMBL" id="AJAK01000022">
    <property type="protein sequence ID" value="EOH74294.1"/>
    <property type="molecule type" value="Genomic_DNA"/>
</dbReference>
<gene>
    <name evidence="3" type="ORF">I585_02545</name>
    <name evidence="2" type="ORF">UAI_03363</name>
</gene>
<dbReference type="Proteomes" id="UP000014148">
    <property type="component" value="Unassembled WGS sequence"/>
</dbReference>
<reference evidence="2 4" key="1">
    <citation type="submission" date="2013-02" db="EMBL/GenBank/DDBJ databases">
        <title>The Genome Sequence of Enterococcus malodoratus ATCC_43197.</title>
        <authorList>
            <consortium name="The Broad Institute Genome Sequencing Platform"/>
            <consortium name="The Broad Institute Genome Sequencing Center for Infectious Disease"/>
            <person name="Earl A.M."/>
            <person name="Gilmore M.S."/>
            <person name="Lebreton F."/>
            <person name="Walker B."/>
            <person name="Young S.K."/>
            <person name="Zeng Q."/>
            <person name="Gargeya S."/>
            <person name="Fitzgerald M."/>
            <person name="Haas B."/>
            <person name="Abouelleil A."/>
            <person name="Alvarado L."/>
            <person name="Arachchi H.M."/>
            <person name="Berlin A.M."/>
            <person name="Chapman S.B."/>
            <person name="Dewar J."/>
            <person name="Goldberg J."/>
            <person name="Griggs A."/>
            <person name="Gujja S."/>
            <person name="Hansen M."/>
            <person name="Howarth C."/>
            <person name="Imamovic A."/>
            <person name="Larimer J."/>
            <person name="McCowan C."/>
            <person name="Murphy C."/>
            <person name="Neiman D."/>
            <person name="Pearson M."/>
            <person name="Priest M."/>
            <person name="Roberts A."/>
            <person name="Saif S."/>
            <person name="Shea T."/>
            <person name="Sisk P."/>
            <person name="Sykes S."/>
            <person name="Wortman J."/>
            <person name="Nusbaum C."/>
            <person name="Birren B."/>
        </authorList>
    </citation>
    <scope>NUCLEOTIDE SEQUENCE [LARGE SCALE GENOMIC DNA]</scope>
    <source>
        <strain evidence="2 4">ATCC 43197</strain>
    </source>
</reference>
<dbReference type="GO" id="GO:0004853">
    <property type="term" value="F:uroporphyrinogen decarboxylase activity"/>
    <property type="evidence" value="ECO:0007669"/>
    <property type="project" value="InterPro"/>
</dbReference>
<dbReference type="eggNOG" id="COG0407">
    <property type="taxonomic scope" value="Bacteria"/>
</dbReference>
<dbReference type="InterPro" id="IPR000257">
    <property type="entry name" value="Uroporphyrinogen_deCOase"/>
</dbReference>
<evidence type="ECO:0000313" key="3">
    <source>
        <dbReference type="EMBL" id="EOT67024.1"/>
    </source>
</evidence>
<reference evidence="3 5" key="2">
    <citation type="submission" date="2013-03" db="EMBL/GenBank/DDBJ databases">
        <title>The Genome Sequence of Enterococcus malodoratus ATCC_43197 (PacBio/Illumina hybrid assembly).</title>
        <authorList>
            <consortium name="The Broad Institute Genomics Platform"/>
            <consortium name="The Broad Institute Genome Sequencing Center for Infectious Disease"/>
            <person name="Earl A."/>
            <person name="Russ C."/>
            <person name="Gilmore M."/>
            <person name="Surin D."/>
            <person name="Walker B."/>
            <person name="Young S."/>
            <person name="Zeng Q."/>
            <person name="Gargeya S."/>
            <person name="Fitzgerald M."/>
            <person name="Haas B."/>
            <person name="Abouelleil A."/>
            <person name="Allen A.W."/>
            <person name="Alvarado L."/>
            <person name="Arachchi H.M."/>
            <person name="Berlin A.M."/>
            <person name="Chapman S.B."/>
            <person name="Gainer-Dewar J."/>
            <person name="Goldberg J."/>
            <person name="Griggs A."/>
            <person name="Gujja S."/>
            <person name="Hansen M."/>
            <person name="Howarth C."/>
            <person name="Imamovic A."/>
            <person name="Ireland A."/>
            <person name="Larimer J."/>
            <person name="McCowan C."/>
            <person name="Murphy C."/>
            <person name="Pearson M."/>
            <person name="Poon T.W."/>
            <person name="Priest M."/>
            <person name="Roberts A."/>
            <person name="Saif S."/>
            <person name="Shea T."/>
            <person name="Sisk P."/>
            <person name="Sykes S."/>
            <person name="Wortman J."/>
            <person name="Nusbaum C."/>
            <person name="Birren B."/>
        </authorList>
    </citation>
    <scope>NUCLEOTIDE SEQUENCE [LARGE SCALE GENOMIC DNA]</scope>
    <source>
        <strain evidence="3 5">ATCC 43197</strain>
    </source>
</reference>
<dbReference type="RefSeq" id="WP_010742161.1">
    <property type="nucleotide sequence ID" value="NZ_KB946251.1"/>
</dbReference>
<proteinExistence type="predicted"/>
<evidence type="ECO:0000313" key="4">
    <source>
        <dbReference type="Proteomes" id="UP000013783"/>
    </source>
</evidence>
<dbReference type="Proteomes" id="UP000013783">
    <property type="component" value="Unassembled WGS sequence"/>
</dbReference>
<name>R2RE77_9ENTE</name>
<feature type="domain" description="Uroporphyrinogen decarboxylase (URO-D)" evidence="1">
    <location>
        <begin position="77"/>
        <end position="325"/>
    </location>
</feature>
<dbReference type="AlphaFoldDB" id="R2RE77"/>
<evidence type="ECO:0000313" key="5">
    <source>
        <dbReference type="Proteomes" id="UP000014148"/>
    </source>
</evidence>
<dbReference type="SUPFAM" id="SSF51726">
    <property type="entry name" value="UROD/MetE-like"/>
    <property type="match status" value="1"/>
</dbReference>
<protein>
    <recommendedName>
        <fullName evidence="1">Uroporphyrinogen decarboxylase (URO-D) domain-containing protein</fullName>
    </recommendedName>
</protein>
<organism evidence="2 4">
    <name type="scientific">Enterococcus malodoratus ATCC 43197</name>
    <dbReference type="NCBI Taxonomy" id="1158601"/>
    <lineage>
        <taxon>Bacteria</taxon>
        <taxon>Bacillati</taxon>
        <taxon>Bacillota</taxon>
        <taxon>Bacilli</taxon>
        <taxon>Lactobacillales</taxon>
        <taxon>Enterococcaceae</taxon>
        <taxon>Enterococcus</taxon>
    </lineage>
</organism>
<dbReference type="EMBL" id="ASWA01000003">
    <property type="protein sequence ID" value="EOT67024.1"/>
    <property type="molecule type" value="Genomic_DNA"/>
</dbReference>
<dbReference type="STRING" id="71451.RV07_GL002250"/>
<comment type="caution">
    <text evidence="2">The sequence shown here is derived from an EMBL/GenBank/DDBJ whole genome shotgun (WGS) entry which is preliminary data.</text>
</comment>